<reference evidence="1 2" key="1">
    <citation type="submission" date="2018-06" db="EMBL/GenBank/DDBJ databases">
        <authorList>
            <consortium name="Pathogen Informatics"/>
            <person name="Doyle S."/>
        </authorList>
    </citation>
    <scope>NUCLEOTIDE SEQUENCE [LARGE SCALE GENOMIC DNA]</scope>
    <source>
        <strain evidence="1 2">NCTC11165</strain>
    </source>
</reference>
<dbReference type="AlphaFoldDB" id="A0A2X1BL17"/>
<organism evidence="1 2">
    <name type="scientific">Brevundimonas diminuta</name>
    <name type="common">Pseudomonas diminuta</name>
    <dbReference type="NCBI Taxonomy" id="293"/>
    <lineage>
        <taxon>Bacteria</taxon>
        <taxon>Pseudomonadati</taxon>
        <taxon>Pseudomonadota</taxon>
        <taxon>Alphaproteobacteria</taxon>
        <taxon>Caulobacterales</taxon>
        <taxon>Caulobacteraceae</taxon>
        <taxon>Brevundimonas</taxon>
    </lineage>
</organism>
<evidence type="ECO:0000313" key="2">
    <source>
        <dbReference type="Proteomes" id="UP000250358"/>
    </source>
</evidence>
<evidence type="ECO:0000313" key="1">
    <source>
        <dbReference type="EMBL" id="SPU42441.1"/>
    </source>
</evidence>
<name>A0A2X1BL17_BREDI</name>
<dbReference type="Proteomes" id="UP000250358">
    <property type="component" value="Unassembled WGS sequence"/>
</dbReference>
<sequence>MSDTSRYKVGTIFRIKAKLTDREGGGKFLYSSWRWPFDVVSTPED</sequence>
<gene>
    <name evidence="1" type="ORF">NCTC11165_00586</name>
</gene>
<dbReference type="EMBL" id="UAQM01000001">
    <property type="protein sequence ID" value="SPU42441.1"/>
    <property type="molecule type" value="Genomic_DNA"/>
</dbReference>
<dbReference type="RefSeq" id="WP_252865426.1">
    <property type="nucleotide sequence ID" value="NZ_UAQM01000001.1"/>
</dbReference>
<accession>A0A2X1BL17</accession>
<protein>
    <submittedName>
        <fullName evidence="1">Uncharacterized protein</fullName>
    </submittedName>
</protein>
<proteinExistence type="predicted"/>